<evidence type="ECO:0000313" key="4">
    <source>
        <dbReference type="Proteomes" id="UP000277999"/>
    </source>
</evidence>
<evidence type="ECO:0000313" key="3">
    <source>
        <dbReference type="EMBL" id="RMC92573.1"/>
    </source>
</evidence>
<accession>A0A3M0S2S3</accession>
<dbReference type="AlphaFoldDB" id="A0A3M0S2S3"/>
<feature type="transmembrane region" description="Helical" evidence="1">
    <location>
        <begin position="246"/>
        <end position="266"/>
    </location>
</feature>
<keyword evidence="1" id="KW-1133">Transmembrane helix</keyword>
<reference evidence="3 4" key="1">
    <citation type="submission" date="2018-10" db="EMBL/GenBank/DDBJ databases">
        <title>Genome-centric metagenomics revealed C2 chemical producing, CO utilizing Clostridium with novel acetogenic gene cluster.</title>
        <authorList>
            <person name="Kang H."/>
            <person name="Park B."/>
            <person name="Choi I.G."/>
            <person name="Chang I.S."/>
        </authorList>
    </citation>
    <scope>NUCLEOTIDE SEQUENCE [LARGE SCALE GENOMIC DNA]</scope>
    <source>
        <strain evidence="3 4">H21-9</strain>
    </source>
</reference>
<dbReference type="RefSeq" id="WP_122060187.1">
    <property type="nucleotide sequence ID" value="NZ_RFAQ01000112.1"/>
</dbReference>
<evidence type="ECO:0000259" key="2">
    <source>
        <dbReference type="Pfam" id="PF13231"/>
    </source>
</evidence>
<feature type="transmembrane region" description="Helical" evidence="1">
    <location>
        <begin position="272"/>
        <end position="294"/>
    </location>
</feature>
<protein>
    <recommendedName>
        <fullName evidence="2">Glycosyltransferase RgtA/B/C/D-like domain-containing protein</fullName>
    </recommendedName>
</protein>
<feature type="transmembrane region" description="Helical" evidence="1">
    <location>
        <begin position="399"/>
        <end position="419"/>
    </location>
</feature>
<keyword evidence="1" id="KW-0472">Membrane</keyword>
<feature type="transmembrane region" description="Helical" evidence="1">
    <location>
        <begin position="42"/>
        <end position="64"/>
    </location>
</feature>
<dbReference type="EMBL" id="RFAQ01000112">
    <property type="protein sequence ID" value="RMC92573.1"/>
    <property type="molecule type" value="Genomic_DNA"/>
</dbReference>
<feature type="transmembrane region" description="Helical" evidence="1">
    <location>
        <begin position="185"/>
        <end position="203"/>
    </location>
</feature>
<gene>
    <name evidence="3" type="ORF">D9O40_20310</name>
</gene>
<keyword evidence="1" id="KW-0812">Transmembrane</keyword>
<feature type="domain" description="Glycosyltransferase RgtA/B/C/D-like" evidence="2">
    <location>
        <begin position="143"/>
        <end position="282"/>
    </location>
</feature>
<feature type="transmembrane region" description="Helical" evidence="1">
    <location>
        <begin position="209"/>
        <end position="225"/>
    </location>
</feature>
<feature type="transmembrane region" description="Helical" evidence="1">
    <location>
        <begin position="458"/>
        <end position="475"/>
    </location>
</feature>
<dbReference type="Proteomes" id="UP000277999">
    <property type="component" value="Unassembled WGS sequence"/>
</dbReference>
<organism evidence="3 4">
    <name type="scientific">Clostridium autoethanogenum</name>
    <dbReference type="NCBI Taxonomy" id="84023"/>
    <lineage>
        <taxon>Bacteria</taxon>
        <taxon>Bacillati</taxon>
        <taxon>Bacillota</taxon>
        <taxon>Clostridia</taxon>
        <taxon>Eubacteriales</taxon>
        <taxon>Clostridiaceae</taxon>
        <taxon>Clostridium</taxon>
    </lineage>
</organism>
<proteinExistence type="predicted"/>
<name>A0A3M0S2S3_9CLOT</name>
<dbReference type="InterPro" id="IPR038731">
    <property type="entry name" value="RgtA/B/C-like"/>
</dbReference>
<sequence>MNYIKKKFTNFMNISLKILFLLIILGSIGMSFLSLIKLSFKNIIYLIISSLILFLICSLIGYFICKLLKKGYSDKVILLIILLLAFSLRLLYILLIDVKPFSDFEIIYNCGQKFAYGDYSVFKGTSYIARFPHLTILTLYFGMIIKVFPDALLVIKLINIILSTINVYIIYLISIELYGNKKESIIISFIACVFPAFIFYNSVICSENLAMTFFLGSIYIFILVIKNKKGSLWILVSGLLLSIGNLFRMVGIVIIIAYISYLIIYYQNRKSITISILLIVSFLIPLGTTNTILLRLNITEYSLWHGREPAVWTSALKGTNIKAIGMWNNEDSQVAEKYNFNYDKVESACKSIIKERLTSTPLYELIGFYIVKFIGQWSSGDFSGAYWSTGEISILNSRFTLSIVLFFYSQMLYIILMMCIYKRLFHVKQYLYNKLINLLYIIFCGFGMLYLITEQQPRYGYIISWVFILMYQLPVRQTTD</sequence>
<dbReference type="Pfam" id="PF13231">
    <property type="entry name" value="PMT_2"/>
    <property type="match status" value="1"/>
</dbReference>
<feature type="transmembrane region" description="Helical" evidence="1">
    <location>
        <begin position="12"/>
        <end position="36"/>
    </location>
</feature>
<feature type="transmembrane region" description="Helical" evidence="1">
    <location>
        <begin position="431"/>
        <end position="452"/>
    </location>
</feature>
<evidence type="ECO:0000256" key="1">
    <source>
        <dbReference type="SAM" id="Phobius"/>
    </source>
</evidence>
<comment type="caution">
    <text evidence="3">The sequence shown here is derived from an EMBL/GenBank/DDBJ whole genome shotgun (WGS) entry which is preliminary data.</text>
</comment>
<feature type="transmembrane region" description="Helical" evidence="1">
    <location>
        <begin position="76"/>
        <end position="95"/>
    </location>
</feature>
<feature type="transmembrane region" description="Helical" evidence="1">
    <location>
        <begin position="151"/>
        <end position="173"/>
    </location>
</feature>